<keyword evidence="5 12" id="KW-0479">Metal-binding</keyword>
<comment type="similarity">
    <text evidence="1">Belongs to the carbohydrate kinase pfkB family.</text>
</comment>
<dbReference type="InterPro" id="IPR029056">
    <property type="entry name" value="Ribokinase-like"/>
</dbReference>
<comment type="subunit">
    <text evidence="12">Homodimer.</text>
</comment>
<dbReference type="PRINTS" id="PR00990">
    <property type="entry name" value="RIBOKINASE"/>
</dbReference>
<feature type="binding site" evidence="12">
    <location>
        <position position="380"/>
    </location>
    <ligand>
        <name>K(+)</name>
        <dbReference type="ChEBI" id="CHEBI:29103"/>
    </ligand>
</feature>
<evidence type="ECO:0000313" key="15">
    <source>
        <dbReference type="Proteomes" id="UP000298412"/>
    </source>
</evidence>
<feature type="binding site" evidence="12">
    <location>
        <position position="384"/>
    </location>
    <ligand>
        <name>K(+)</name>
        <dbReference type="ChEBI" id="CHEBI:29103"/>
    </ligand>
</feature>
<dbReference type="GO" id="GO:0046872">
    <property type="term" value="F:metal ion binding"/>
    <property type="evidence" value="ECO:0007669"/>
    <property type="project" value="UniProtKB-KW"/>
</dbReference>
<feature type="binding site" evidence="12">
    <location>
        <position position="245"/>
    </location>
    <ligand>
        <name>substrate</name>
    </ligand>
</feature>
<dbReference type="CDD" id="cd01174">
    <property type="entry name" value="ribokinase"/>
    <property type="match status" value="1"/>
</dbReference>
<comment type="similarity">
    <text evidence="12">Belongs to the carbohydrate kinase PfkB family. Ribokinase subfamily.</text>
</comment>
<name>A0A4R8WWB2_9MICO</name>
<feature type="domain" description="Carbohydrate kinase PfkB" evidence="13">
    <location>
        <begin position="1"/>
        <end position="282"/>
    </location>
</feature>
<feature type="binding site" evidence="12">
    <location>
        <begin position="212"/>
        <end position="217"/>
    </location>
    <ligand>
        <name>ATP</name>
        <dbReference type="ChEBI" id="CHEBI:30616"/>
    </ligand>
</feature>
<keyword evidence="10 12" id="KW-0630">Potassium</keyword>
<dbReference type="GO" id="GO:0019303">
    <property type="term" value="P:D-ribose catabolic process"/>
    <property type="evidence" value="ECO:0007669"/>
    <property type="project" value="UniProtKB-UniRule"/>
</dbReference>
<dbReference type="InterPro" id="IPR011611">
    <property type="entry name" value="PfkB_dom"/>
</dbReference>
<keyword evidence="6 12" id="KW-0547">Nucleotide-binding</keyword>
<keyword evidence="4 12" id="KW-0808">Transferase</keyword>
<organism evidence="14 15">
    <name type="scientific">Cryobacterium algoritolerans</name>
    <dbReference type="NCBI Taxonomy" id="1259184"/>
    <lineage>
        <taxon>Bacteria</taxon>
        <taxon>Bacillati</taxon>
        <taxon>Actinomycetota</taxon>
        <taxon>Actinomycetes</taxon>
        <taxon>Micrococcales</taxon>
        <taxon>Microbacteriaceae</taxon>
        <taxon>Cryobacterium</taxon>
    </lineage>
</organism>
<evidence type="ECO:0000256" key="5">
    <source>
        <dbReference type="ARBA" id="ARBA00022723"/>
    </source>
</evidence>
<comment type="caution">
    <text evidence="12">Lacks conserved residue(s) required for the propagation of feature annotation.</text>
</comment>
<comment type="caution">
    <text evidence="14">The sequence shown here is derived from an EMBL/GenBank/DDBJ whole genome shotgun (WGS) entry which is preliminary data.</text>
</comment>
<dbReference type="SUPFAM" id="SSF53613">
    <property type="entry name" value="Ribokinase-like"/>
    <property type="match status" value="1"/>
</dbReference>
<dbReference type="InterPro" id="IPR011877">
    <property type="entry name" value="Ribokinase"/>
</dbReference>
<feature type="binding site" evidence="12">
    <location>
        <begin position="39"/>
        <end position="43"/>
    </location>
    <ligand>
        <name>substrate</name>
    </ligand>
</feature>
<dbReference type="Pfam" id="PF00294">
    <property type="entry name" value="PfkB"/>
    <property type="match status" value="1"/>
</dbReference>
<feature type="binding site" evidence="12">
    <location>
        <position position="378"/>
    </location>
    <ligand>
        <name>K(+)</name>
        <dbReference type="ChEBI" id="CHEBI:29103"/>
    </ligand>
</feature>
<keyword evidence="8 12" id="KW-0067">ATP-binding</keyword>
<evidence type="ECO:0000256" key="7">
    <source>
        <dbReference type="ARBA" id="ARBA00022777"/>
    </source>
</evidence>
<dbReference type="AlphaFoldDB" id="A0A4R8WWB2"/>
<reference evidence="14 15" key="1">
    <citation type="submission" date="2019-03" db="EMBL/GenBank/DDBJ databases">
        <title>Genomics of glacier-inhabiting Cryobacterium strains.</title>
        <authorList>
            <person name="Liu Q."/>
            <person name="Xin Y.-H."/>
        </authorList>
    </citation>
    <scope>NUCLEOTIDE SEQUENCE [LARGE SCALE GENOMIC DNA]</scope>
    <source>
        <strain evidence="14 15">MDT1-3</strain>
    </source>
</reference>
<dbReference type="InterPro" id="IPR002173">
    <property type="entry name" value="Carboh/pur_kinase_PfkB_CS"/>
</dbReference>
<keyword evidence="7 12" id="KW-0418">Kinase</keyword>
<feature type="binding site" evidence="12">
    <location>
        <position position="182"/>
    </location>
    <ligand>
        <name>ATP</name>
        <dbReference type="ChEBI" id="CHEBI:30616"/>
    </ligand>
</feature>
<protein>
    <recommendedName>
        <fullName evidence="3 12">Ribokinase</fullName>
        <shortName evidence="12">RK</shortName>
        <ecNumber evidence="2 12">2.7.1.15</ecNumber>
    </recommendedName>
</protein>
<feature type="binding site" evidence="12">
    <location>
        <position position="241"/>
    </location>
    <ligand>
        <name>K(+)</name>
        <dbReference type="ChEBI" id="CHEBI:29103"/>
    </ligand>
</feature>
<comment type="catalytic activity">
    <reaction evidence="12">
        <text>D-ribose + ATP = D-ribose 5-phosphate + ADP + H(+)</text>
        <dbReference type="Rhea" id="RHEA:13697"/>
        <dbReference type="ChEBI" id="CHEBI:15378"/>
        <dbReference type="ChEBI" id="CHEBI:30616"/>
        <dbReference type="ChEBI" id="CHEBI:47013"/>
        <dbReference type="ChEBI" id="CHEBI:78346"/>
        <dbReference type="ChEBI" id="CHEBI:456216"/>
        <dbReference type="EC" id="2.7.1.15"/>
    </reaction>
</comment>
<gene>
    <name evidence="12" type="primary">rbsK</name>
    <name evidence="14" type="ORF">E3O19_02050</name>
</gene>
<evidence type="ECO:0000256" key="1">
    <source>
        <dbReference type="ARBA" id="ARBA00005380"/>
    </source>
</evidence>
<feature type="binding site" evidence="12">
    <location>
        <position position="138"/>
    </location>
    <ligand>
        <name>substrate</name>
    </ligand>
</feature>
<comment type="pathway">
    <text evidence="12">Carbohydrate metabolism; D-ribose degradation; D-ribose 5-phosphate from beta-D-ribopyranose: step 2/2.</text>
</comment>
<evidence type="ECO:0000256" key="11">
    <source>
        <dbReference type="ARBA" id="ARBA00023277"/>
    </source>
</evidence>
<dbReference type="PANTHER" id="PTHR10584">
    <property type="entry name" value="SUGAR KINASE"/>
    <property type="match status" value="1"/>
</dbReference>
<feature type="active site" description="Proton acceptor" evidence="12">
    <location>
        <position position="245"/>
    </location>
</feature>
<evidence type="ECO:0000256" key="8">
    <source>
        <dbReference type="ARBA" id="ARBA00022840"/>
    </source>
</evidence>
<comment type="function">
    <text evidence="12">Catalyzes the phosphorylation of ribose at O-5 in a reaction requiring ATP and magnesium. The resulting D-ribose-5-phosphate can then be used either for sythesis of nucleotides, histidine, and tryptophan, or as a component of the pentose phosphate pathway.</text>
</comment>
<evidence type="ECO:0000256" key="4">
    <source>
        <dbReference type="ARBA" id="ARBA00022679"/>
    </source>
</evidence>
<keyword evidence="9 12" id="KW-0460">Magnesium</keyword>
<dbReference type="Gene3D" id="3.40.1190.20">
    <property type="match status" value="1"/>
</dbReference>
<feature type="binding site" evidence="12">
    <location>
        <position position="375"/>
    </location>
    <ligand>
        <name>K(+)</name>
        <dbReference type="ChEBI" id="CHEBI:29103"/>
    </ligand>
</feature>
<dbReference type="RefSeq" id="WP_134564959.1">
    <property type="nucleotide sequence ID" value="NZ_SOFP01000010.1"/>
</dbReference>
<feature type="binding site" evidence="12">
    <location>
        <begin position="244"/>
        <end position="245"/>
    </location>
    <ligand>
        <name>ATP</name>
        <dbReference type="ChEBI" id="CHEBI:30616"/>
    </ligand>
</feature>
<dbReference type="Proteomes" id="UP000298412">
    <property type="component" value="Unassembled WGS sequence"/>
</dbReference>
<dbReference type="GO" id="GO:0004747">
    <property type="term" value="F:ribokinase activity"/>
    <property type="evidence" value="ECO:0007669"/>
    <property type="project" value="UniProtKB-UniRule"/>
</dbReference>
<keyword evidence="12" id="KW-0963">Cytoplasm</keyword>
<dbReference type="GO" id="GO:0005524">
    <property type="term" value="F:ATP binding"/>
    <property type="evidence" value="ECO:0007669"/>
    <property type="project" value="UniProtKB-UniRule"/>
</dbReference>
<dbReference type="UniPathway" id="UPA00916">
    <property type="reaction ID" value="UER00889"/>
</dbReference>
<evidence type="ECO:0000259" key="13">
    <source>
        <dbReference type="Pfam" id="PF00294"/>
    </source>
</evidence>
<proteinExistence type="inferred from homology"/>
<comment type="cofactor">
    <cofactor evidence="12">
        <name>Mg(2+)</name>
        <dbReference type="ChEBI" id="CHEBI:18420"/>
    </cofactor>
    <text evidence="12">Requires a divalent cation, most likely magnesium in vivo, as an electrophilic catalyst to aid phosphoryl group transfer. It is the chelate of the metal and the nucleotide that is the actual substrate.</text>
</comment>
<comment type="subcellular location">
    <subcellularLocation>
        <location evidence="12">Cytoplasm</location>
    </subcellularLocation>
</comment>
<dbReference type="EC" id="2.7.1.15" evidence="2 12"/>
<dbReference type="PANTHER" id="PTHR10584:SF166">
    <property type="entry name" value="RIBOKINASE"/>
    <property type="match status" value="1"/>
</dbReference>
<keyword evidence="15" id="KW-1185">Reference proteome</keyword>
<dbReference type="GO" id="GO:0005829">
    <property type="term" value="C:cytosol"/>
    <property type="evidence" value="ECO:0007669"/>
    <property type="project" value="TreeGrafter"/>
</dbReference>
<dbReference type="InterPro" id="IPR002139">
    <property type="entry name" value="Ribo/fructo_kinase"/>
</dbReference>
<dbReference type="EMBL" id="SOFP01000010">
    <property type="protein sequence ID" value="TFC19764.1"/>
    <property type="molecule type" value="Genomic_DNA"/>
</dbReference>
<evidence type="ECO:0000256" key="2">
    <source>
        <dbReference type="ARBA" id="ARBA00012035"/>
    </source>
</evidence>
<dbReference type="HAMAP" id="MF_01987">
    <property type="entry name" value="Ribokinase"/>
    <property type="match status" value="1"/>
</dbReference>
<accession>A0A4R8WWB2</accession>
<evidence type="ECO:0000313" key="14">
    <source>
        <dbReference type="EMBL" id="TFC19764.1"/>
    </source>
</evidence>
<feature type="binding site" evidence="12">
    <location>
        <begin position="11"/>
        <end position="13"/>
    </location>
    <ligand>
        <name>substrate</name>
    </ligand>
</feature>
<evidence type="ECO:0000256" key="9">
    <source>
        <dbReference type="ARBA" id="ARBA00022842"/>
    </source>
</evidence>
<evidence type="ECO:0000256" key="12">
    <source>
        <dbReference type="HAMAP-Rule" id="MF_01987"/>
    </source>
</evidence>
<sequence>MNRIAVLGGANMDLVVRQPRPANPGETLIGSGFLTVPGGKGLNQAVAATRLGASVDFLGAVGTDAYGSALRALLDREGIRTSGLATVPGATGTAHIAVVDSGENSIVVVPAANAAVTGLSEVQRAAIAGATHLLLQCELPVGVLVEGVAAARAAGAFTVFTPAPVVPLPDGFLAGVDLVVPNRLESEALTGESDPVRAAAVLSADGTWAIVTLGAEGCVVAFDGIVLGLAPARPVRAVDTTAAGDTFVGALVARLAARSGQTRGAGSGTATGSGSSSGTSAGAAAGAAVAAGTSAGTAVASSAGAAAGAAVAAGTSAGTAVASSAGAAAGAAVAAGTSAGTAVAPSAGAAVRAPAVSEAEMIDAVRWATVASSLSVTRPGATSSMPTLAEVTAILS</sequence>
<dbReference type="OrthoDB" id="9775849at2"/>
<keyword evidence="11 12" id="KW-0119">Carbohydrate metabolism</keyword>
<feature type="binding site" evidence="12">
    <location>
        <position position="239"/>
    </location>
    <ligand>
        <name>K(+)</name>
        <dbReference type="ChEBI" id="CHEBI:29103"/>
    </ligand>
</feature>
<comment type="activity regulation">
    <text evidence="12">Activated by a monovalent cation that binds near, but not in, the active site. The most likely occupant of the site in vivo is potassium. Ion binding induces a conformational change that may alter substrate affinity.</text>
</comment>
<evidence type="ECO:0000256" key="10">
    <source>
        <dbReference type="ARBA" id="ARBA00022958"/>
    </source>
</evidence>
<evidence type="ECO:0000256" key="6">
    <source>
        <dbReference type="ARBA" id="ARBA00022741"/>
    </source>
</evidence>
<dbReference type="PROSITE" id="PS00584">
    <property type="entry name" value="PFKB_KINASES_2"/>
    <property type="match status" value="1"/>
</dbReference>
<evidence type="ECO:0000256" key="3">
    <source>
        <dbReference type="ARBA" id="ARBA00016943"/>
    </source>
</evidence>